<gene>
    <name evidence="3" type="ORF">O4213_01300</name>
</gene>
<evidence type="ECO:0000313" key="4">
    <source>
        <dbReference type="Proteomes" id="UP001067235"/>
    </source>
</evidence>
<name>A0ABT4MNM5_GORRU</name>
<dbReference type="PANTHER" id="PTHR43201">
    <property type="entry name" value="ACYL-COA SYNTHETASE"/>
    <property type="match status" value="1"/>
</dbReference>
<dbReference type="InterPro" id="IPR042099">
    <property type="entry name" value="ANL_N_sf"/>
</dbReference>
<evidence type="ECO:0000259" key="1">
    <source>
        <dbReference type="Pfam" id="PF00501"/>
    </source>
</evidence>
<dbReference type="InterPro" id="IPR025110">
    <property type="entry name" value="AMP-bd_C"/>
</dbReference>
<protein>
    <submittedName>
        <fullName evidence="3">AMP-binding protein</fullName>
    </submittedName>
</protein>
<dbReference type="PANTHER" id="PTHR43201:SF32">
    <property type="entry name" value="2-SUCCINYLBENZOATE--COA LIGASE, CHLOROPLASTIC_PEROXISOMAL"/>
    <property type="match status" value="1"/>
</dbReference>
<dbReference type="Gene3D" id="3.30.300.30">
    <property type="match status" value="1"/>
</dbReference>
<comment type="caution">
    <text evidence="3">The sequence shown here is derived from an EMBL/GenBank/DDBJ whole genome shotgun (WGS) entry which is preliminary data.</text>
</comment>
<sequence>MHTSLSLPDVVDENRRGRPGALALVDGDRRFTYDEFGGRTERVARALGNRGVTAGDRILWLGANSHRVLELLVAAGRIGAVLCPINWRQSPDEISFVLDDLEPRVVVFDPALFDGRKVPGSEWIASRGGADDEYELLLESGTNGLLPDFVAGEQPVLLLYTAAFQGRPNGALLSHRALVSHAMSLGVQRRVDDNFVFLNSGPLFHIGTVMFACAAMVFGGTNVMMAQFDAESACRLIETEKCTGAMLFGLMIEQMVAVNQDRRFDLSSLRFSPVGSEWDQMITPDDSPWGLSNAGYGQTEVGGMLTFHALGMGGIGTHGRSSPLCQIRILDDDGVEVSAGQTGEMVARGAHLFDGYFNRPELNHERFRDGWYHTNDLGRREADGTITFIGPKARMIKSGGENIYPADVERVLTRHPAVLDAAVIGVPDSRWGQSVVAVVVADKGAVVDEAGVIDHVRSHAASYKKPRSVIFVEAIPKLGYAADYDLLDEQYGGGGYPGSGAAVTTAEAQRRQA</sequence>
<reference evidence="3" key="1">
    <citation type="submission" date="2022-12" db="EMBL/GenBank/DDBJ databases">
        <authorList>
            <person name="Krivoruchko A.V."/>
            <person name="Elkin A."/>
        </authorList>
    </citation>
    <scope>NUCLEOTIDE SEQUENCE</scope>
    <source>
        <strain evidence="3">IEGM 1388</strain>
    </source>
</reference>
<keyword evidence="4" id="KW-1185">Reference proteome</keyword>
<dbReference type="Gene3D" id="3.40.50.12780">
    <property type="entry name" value="N-terminal domain of ligase-like"/>
    <property type="match status" value="1"/>
</dbReference>
<dbReference type="SUPFAM" id="SSF56801">
    <property type="entry name" value="Acetyl-CoA synthetase-like"/>
    <property type="match status" value="1"/>
</dbReference>
<feature type="domain" description="AMP-binding enzyme C-terminal" evidence="2">
    <location>
        <begin position="408"/>
        <end position="477"/>
    </location>
</feature>
<dbReference type="Proteomes" id="UP001067235">
    <property type="component" value="Unassembled WGS sequence"/>
</dbReference>
<feature type="domain" description="AMP-dependent synthetase/ligase" evidence="1">
    <location>
        <begin position="12"/>
        <end position="357"/>
    </location>
</feature>
<dbReference type="RefSeq" id="WP_301569085.1">
    <property type="nucleotide sequence ID" value="NZ_JAPWIE010000001.1"/>
</dbReference>
<proteinExistence type="predicted"/>
<dbReference type="InterPro" id="IPR045851">
    <property type="entry name" value="AMP-bd_C_sf"/>
</dbReference>
<dbReference type="Pfam" id="PF13193">
    <property type="entry name" value="AMP-binding_C"/>
    <property type="match status" value="1"/>
</dbReference>
<dbReference type="Pfam" id="PF00501">
    <property type="entry name" value="AMP-binding"/>
    <property type="match status" value="1"/>
</dbReference>
<dbReference type="EMBL" id="JAPWIE010000001">
    <property type="protein sequence ID" value="MCZ4548599.1"/>
    <property type="molecule type" value="Genomic_DNA"/>
</dbReference>
<dbReference type="CDD" id="cd17636">
    <property type="entry name" value="PtmA"/>
    <property type="match status" value="1"/>
</dbReference>
<evidence type="ECO:0000313" key="3">
    <source>
        <dbReference type="EMBL" id="MCZ4548599.1"/>
    </source>
</evidence>
<accession>A0ABT4MNM5</accession>
<dbReference type="InterPro" id="IPR000873">
    <property type="entry name" value="AMP-dep_synth/lig_dom"/>
</dbReference>
<evidence type="ECO:0000259" key="2">
    <source>
        <dbReference type="Pfam" id="PF13193"/>
    </source>
</evidence>
<organism evidence="3 4">
    <name type="scientific">Gordonia rubripertincta</name>
    <name type="common">Rhodococcus corallinus</name>
    <dbReference type="NCBI Taxonomy" id="36822"/>
    <lineage>
        <taxon>Bacteria</taxon>
        <taxon>Bacillati</taxon>
        <taxon>Actinomycetota</taxon>
        <taxon>Actinomycetes</taxon>
        <taxon>Mycobacteriales</taxon>
        <taxon>Gordoniaceae</taxon>
        <taxon>Gordonia</taxon>
    </lineage>
</organism>